<keyword evidence="12" id="KW-1185">Reference proteome</keyword>
<keyword evidence="8 9" id="KW-0472">Membrane</keyword>
<accession>A0A8A4TCZ9</accession>
<dbReference type="PROSITE" id="PS51094">
    <property type="entry name" value="PTS_EIIA_TYPE_2"/>
    <property type="match status" value="1"/>
</dbReference>
<feature type="transmembrane region" description="Helical" evidence="9">
    <location>
        <begin position="208"/>
        <end position="227"/>
    </location>
</feature>
<dbReference type="InterPro" id="IPR002178">
    <property type="entry name" value="PTS_EIIA_type-2_dom"/>
</dbReference>
<dbReference type="InterPro" id="IPR003148">
    <property type="entry name" value="RCK_N"/>
</dbReference>
<dbReference type="Proteomes" id="UP000663929">
    <property type="component" value="Chromosome"/>
</dbReference>
<organism evidence="11 12">
    <name type="scientific">Sulfidibacter corallicola</name>
    <dbReference type="NCBI Taxonomy" id="2818388"/>
    <lineage>
        <taxon>Bacteria</taxon>
        <taxon>Pseudomonadati</taxon>
        <taxon>Acidobacteriota</taxon>
        <taxon>Holophagae</taxon>
        <taxon>Acanthopleuribacterales</taxon>
        <taxon>Acanthopleuribacteraceae</taxon>
        <taxon>Sulfidibacter</taxon>
    </lineage>
</organism>
<dbReference type="Gene3D" id="3.40.930.10">
    <property type="entry name" value="Mannitol-specific EII, Chain A"/>
    <property type="match status" value="1"/>
</dbReference>
<dbReference type="InterPro" id="IPR036291">
    <property type="entry name" value="NAD(P)-bd_dom_sf"/>
</dbReference>
<evidence type="ECO:0000313" key="11">
    <source>
        <dbReference type="EMBL" id="QTD47816.1"/>
    </source>
</evidence>
<keyword evidence="3" id="KW-0050">Antiport</keyword>
<dbReference type="PANTHER" id="PTHR32507:SF0">
    <property type="entry name" value="NA(+)_H(+) ANTIPORTER 2-RELATED"/>
    <property type="match status" value="1"/>
</dbReference>
<feature type="transmembrane region" description="Helical" evidence="9">
    <location>
        <begin position="151"/>
        <end position="174"/>
    </location>
</feature>
<keyword evidence="4" id="KW-1003">Cell membrane</keyword>
<reference evidence="11" key="1">
    <citation type="submission" date="2021-03" db="EMBL/GenBank/DDBJ databases">
        <title>Acanthopleuribacteraceae sp. M133.</title>
        <authorList>
            <person name="Wang G."/>
        </authorList>
    </citation>
    <scope>NUCLEOTIDE SEQUENCE</scope>
    <source>
        <strain evidence="11">M133</strain>
    </source>
</reference>
<dbReference type="InterPro" id="IPR016152">
    <property type="entry name" value="PTrfase/Anion_transptr"/>
</dbReference>
<evidence type="ECO:0000256" key="6">
    <source>
        <dbReference type="ARBA" id="ARBA00022989"/>
    </source>
</evidence>
<dbReference type="GO" id="GO:0006813">
    <property type="term" value="P:potassium ion transport"/>
    <property type="evidence" value="ECO:0007669"/>
    <property type="project" value="InterPro"/>
</dbReference>
<evidence type="ECO:0000256" key="8">
    <source>
        <dbReference type="ARBA" id="ARBA00023136"/>
    </source>
</evidence>
<dbReference type="KEGG" id="scor:J3U87_19685"/>
<comment type="subcellular location">
    <subcellularLocation>
        <location evidence="1">Cell membrane</location>
        <topology evidence="1">Multi-pass membrane protein</topology>
    </subcellularLocation>
</comment>
<evidence type="ECO:0000256" key="2">
    <source>
        <dbReference type="ARBA" id="ARBA00022448"/>
    </source>
</evidence>
<feature type="transmembrane region" description="Helical" evidence="9">
    <location>
        <begin position="90"/>
        <end position="113"/>
    </location>
</feature>
<keyword evidence="5 9" id="KW-0812">Transmembrane</keyword>
<evidence type="ECO:0000256" key="5">
    <source>
        <dbReference type="ARBA" id="ARBA00022692"/>
    </source>
</evidence>
<proteinExistence type="predicted"/>
<dbReference type="EMBL" id="CP071793">
    <property type="protein sequence ID" value="QTD47816.1"/>
    <property type="molecule type" value="Genomic_DNA"/>
</dbReference>
<evidence type="ECO:0000256" key="1">
    <source>
        <dbReference type="ARBA" id="ARBA00004651"/>
    </source>
</evidence>
<keyword evidence="2" id="KW-0813">Transport</keyword>
<dbReference type="InterPro" id="IPR006153">
    <property type="entry name" value="Cation/H_exchanger_TM"/>
</dbReference>
<dbReference type="PANTHER" id="PTHR32507">
    <property type="entry name" value="NA(+)/H(+) ANTIPORTER 1"/>
    <property type="match status" value="1"/>
</dbReference>
<keyword evidence="6 9" id="KW-1133">Transmembrane helix</keyword>
<evidence type="ECO:0000256" key="4">
    <source>
        <dbReference type="ARBA" id="ARBA00022475"/>
    </source>
</evidence>
<dbReference type="Gene3D" id="3.40.50.720">
    <property type="entry name" value="NAD(P)-binding Rossmann-like Domain"/>
    <property type="match status" value="1"/>
</dbReference>
<dbReference type="SUPFAM" id="SSF55804">
    <property type="entry name" value="Phoshotransferase/anion transport protein"/>
    <property type="match status" value="1"/>
</dbReference>
<dbReference type="Pfam" id="PF00359">
    <property type="entry name" value="PTS_EIIA_2"/>
    <property type="match status" value="1"/>
</dbReference>
<dbReference type="Pfam" id="PF02254">
    <property type="entry name" value="TrkA_N"/>
    <property type="match status" value="1"/>
</dbReference>
<dbReference type="RefSeq" id="WP_237377482.1">
    <property type="nucleotide sequence ID" value="NZ_CP071793.1"/>
</dbReference>
<dbReference type="AlphaFoldDB" id="A0A8A4TCZ9"/>
<evidence type="ECO:0000313" key="12">
    <source>
        <dbReference type="Proteomes" id="UP000663929"/>
    </source>
</evidence>
<name>A0A8A4TCZ9_SULCO</name>
<dbReference type="GO" id="GO:0005886">
    <property type="term" value="C:plasma membrane"/>
    <property type="evidence" value="ECO:0007669"/>
    <property type="project" value="UniProtKB-SubCell"/>
</dbReference>
<feature type="transmembrane region" description="Helical" evidence="9">
    <location>
        <begin position="6"/>
        <end position="24"/>
    </location>
</feature>
<dbReference type="SUPFAM" id="SSF51735">
    <property type="entry name" value="NAD(P)-binding Rossmann-fold domains"/>
    <property type="match status" value="1"/>
</dbReference>
<gene>
    <name evidence="11" type="ORF">J3U87_19685</name>
</gene>
<keyword evidence="7" id="KW-0406">Ion transport</keyword>
<feature type="transmembrane region" description="Helical" evidence="9">
    <location>
        <begin position="352"/>
        <end position="375"/>
    </location>
</feature>
<evidence type="ECO:0000256" key="7">
    <source>
        <dbReference type="ARBA" id="ARBA00023065"/>
    </source>
</evidence>
<feature type="domain" description="PTS EIIA type-2" evidence="10">
    <location>
        <begin position="605"/>
        <end position="748"/>
    </location>
</feature>
<feature type="transmembrane region" description="Helical" evidence="9">
    <location>
        <begin position="59"/>
        <end position="78"/>
    </location>
</feature>
<dbReference type="GO" id="GO:0015297">
    <property type="term" value="F:antiporter activity"/>
    <property type="evidence" value="ECO:0007669"/>
    <property type="project" value="UniProtKB-KW"/>
</dbReference>
<dbReference type="InterPro" id="IPR038770">
    <property type="entry name" value="Na+/solute_symporter_sf"/>
</dbReference>
<evidence type="ECO:0000259" key="10">
    <source>
        <dbReference type="PROSITE" id="PS51094"/>
    </source>
</evidence>
<feature type="transmembrane region" description="Helical" evidence="9">
    <location>
        <begin position="239"/>
        <end position="255"/>
    </location>
</feature>
<feature type="transmembrane region" description="Helical" evidence="9">
    <location>
        <begin position="119"/>
        <end position="139"/>
    </location>
</feature>
<dbReference type="GO" id="GO:1902600">
    <property type="term" value="P:proton transmembrane transport"/>
    <property type="evidence" value="ECO:0007669"/>
    <property type="project" value="InterPro"/>
</dbReference>
<protein>
    <submittedName>
        <fullName evidence="11">Cation:proton antiporter</fullName>
    </submittedName>
</protein>
<sequence length="748" mass="82904">MESHHLLTTFAAACGLGVFFLILAQRLKVSAIVILLIGGIVAGPQVLNLVHPDHLGSGLNAIISLAVGLILFEGGLTLDVKGYREVSREIWGVLTKGILVTWIFSALAIKLVFDFDWPFCFFAASLIIVTGPTVIGPLLQRIRVRKNIHHILHWEGVLIDPIGVFIALLCYEWFVSVYLENTTTGGALGGYLVEFFGSGYQTISYFNFFLRFIVGMVTGLGLGGALYQFLKREWIPEEYMNISVLAYAMGIFMAADLLVHEAGLLAVTVAGLLVGYKDTPQLDRIIEYKVELKDLLIALLFVLLAANLELEKFIHYGWPLLIVVGAVMFLVRPLNIFISTRKSSLTLREKLFLSWIAPRGIVAASMASICAFHLSNLDFKEAGFLETFTYSVIAGTVVFQGFTAKFVGGALGVLESRPKGWVIVGAHKLGRLVAQFIQESGFSVVLIDTNPREIKLARREGLVAINENAMQIDPETNPNLYGIGNFLALTENEDLNRLLCQRWSNMLSDANIYRWVSEEAENAVANAKLLVGSSVWNHLQLKAVLAQEEREELKARRISTNLQTYQRPEQVLMCLYNGELYPYVPADSNGQALVLTLAPVSGGLEIPSNKKWVLFSEADSLESLYRNMLDKLANEYPELDRDTLLGELIQREEEFSSLLGHGISLPHTYSNAIDSTLILIARVDPAISCKHSGSDISLVFMLLSPEDHPVEHLNQISQIAKFVMREETRSALVAAKTEADLHYVIENG</sequence>
<evidence type="ECO:0000256" key="9">
    <source>
        <dbReference type="SAM" id="Phobius"/>
    </source>
</evidence>
<feature type="transmembrane region" description="Helical" evidence="9">
    <location>
        <begin position="29"/>
        <end position="47"/>
    </location>
</feature>
<evidence type="ECO:0000256" key="3">
    <source>
        <dbReference type="ARBA" id="ARBA00022449"/>
    </source>
</evidence>
<feature type="transmembrane region" description="Helical" evidence="9">
    <location>
        <begin position="313"/>
        <end position="331"/>
    </location>
</feature>
<dbReference type="Gene3D" id="1.20.1530.20">
    <property type="match status" value="1"/>
</dbReference>
<dbReference type="Pfam" id="PF00999">
    <property type="entry name" value="Na_H_Exchanger"/>
    <property type="match status" value="1"/>
</dbReference>